<feature type="compositionally biased region" description="Polar residues" evidence="1">
    <location>
        <begin position="135"/>
        <end position="147"/>
    </location>
</feature>
<sequence length="281" mass="31316">MSLNNQLPNYPITTIEYFLNGPALDGFRTQPGGYWNLSENTAETFTASYHCFAPDSNDLTEVKDHQFRPLRTLEDVDQHANNIVYQYKADMFTVPEAVAGAPPSGALDDQPNNLAHALPVEQQPFQETEDHGAMKNSNNPQTQTTGRTRGLPTKADAANMVEMMQDQNFQMMMMQNGNQGHNNGPGDGNWPFFPHMPSAHDYSMGFQPAHAPVSQMAMMNMQPMMQPANFHNMGVQAPMTTHRGQDGIIVPPQGWPSWTHLPEEEVRRIQQSVMGGQAPFS</sequence>
<dbReference type="EMBL" id="MT559512">
    <property type="protein sequence ID" value="QKY89075.1"/>
    <property type="molecule type" value="Genomic_DNA"/>
</dbReference>
<reference evidence="2" key="1">
    <citation type="journal article" date="2020" name="Persoonia">
        <title>Mating genes in Calonectria and evidence for a heterothallic ancestral state.</title>
        <authorList>
            <person name="Li J.Q."/>
            <person name="Wingfield B.D."/>
            <person name="Wingfield M.J."/>
            <person name="Barnes I."/>
            <person name="Fourie A."/>
            <person name="Crous P.W."/>
            <person name="Chen S.F."/>
        </authorList>
    </citation>
    <scope>NUCLEOTIDE SEQUENCE</scope>
    <source>
        <strain evidence="2">CBS 138824</strain>
    </source>
</reference>
<name>A0A7S6BFR6_9HYPO</name>
<protein>
    <submittedName>
        <fullName evidence="2">Mating type protein 1-2-12</fullName>
    </submittedName>
</protein>
<accession>A0A7S6BFR6</accession>
<feature type="region of interest" description="Disordered" evidence="1">
    <location>
        <begin position="127"/>
        <end position="151"/>
    </location>
</feature>
<evidence type="ECO:0000256" key="1">
    <source>
        <dbReference type="SAM" id="MobiDB-lite"/>
    </source>
</evidence>
<dbReference type="AlphaFoldDB" id="A0A7S6BFR6"/>
<evidence type="ECO:0000313" key="2">
    <source>
        <dbReference type="EMBL" id="QKY89075.1"/>
    </source>
</evidence>
<gene>
    <name evidence="2" type="primary">MAT1-2-12</name>
</gene>
<organism evidence="2">
    <name type="scientific">Calonectria pauciramosa</name>
    <dbReference type="NCBI Taxonomy" id="75811"/>
    <lineage>
        <taxon>Eukaryota</taxon>
        <taxon>Fungi</taxon>
        <taxon>Dikarya</taxon>
        <taxon>Ascomycota</taxon>
        <taxon>Pezizomycotina</taxon>
        <taxon>Sordariomycetes</taxon>
        <taxon>Hypocreomycetidae</taxon>
        <taxon>Hypocreales</taxon>
        <taxon>Nectriaceae</taxon>
        <taxon>Calonectria</taxon>
        <taxon>Calonectria candelabrum species complex</taxon>
    </lineage>
</organism>
<proteinExistence type="predicted"/>